<sequence>MTKDRLAELDIMRGIAFILVVIQHTFGGYSFIKDISLGNRLISKFIYSIGKTAVPMFVALTAICLIYVYYDHMNVLNFYIKKLKFLILPYIFCSLINDLILNHSTYGFTNFIGQIVTGSSAYHLWYMGMIIRLYLYIPLIFLFIKKLNGTSTFIKKSFFIFSFVLYYLMLKNNNHVTSAIGKLLFGTPSKLQQSFINITPLLWIFYFVVGSYMIFNYTNLKAIIKKYKYALIGGYTILLSYFYYDDVKDFIGNPLPFIKFDHALYIVYVTTAILFFYMLSLYIDTINKKISILLSFIGKYSFPAYMLHIIVIQKWSEKIPSTHYLYSPLIKLLVTIIITPIICCMISYIPGSRYLIGIRSKFKNKSIIVQKLKINVNR</sequence>
<evidence type="ECO:0000313" key="9">
    <source>
        <dbReference type="EMBL" id="OAA91494.1"/>
    </source>
</evidence>
<dbReference type="PANTHER" id="PTHR40074">
    <property type="entry name" value="O-ACETYLTRANSFERASE WECH"/>
    <property type="match status" value="1"/>
</dbReference>
<dbReference type="RefSeq" id="WP_063601766.1">
    <property type="nucleotide sequence ID" value="NZ_LITQ01000025.1"/>
</dbReference>
<dbReference type="EMBL" id="LROR01000084">
    <property type="protein sequence ID" value="OBR90936.1"/>
    <property type="molecule type" value="Genomic_DNA"/>
</dbReference>
<feature type="transmembrane region" description="Helical" evidence="7">
    <location>
        <begin position="227"/>
        <end position="244"/>
    </location>
</feature>
<comment type="subcellular location">
    <subcellularLocation>
        <location evidence="1">Cell membrane</location>
        <topology evidence="1">Multi-pass membrane protein</topology>
    </subcellularLocation>
</comment>
<feature type="transmembrane region" description="Helical" evidence="7">
    <location>
        <begin position="195"/>
        <end position="215"/>
    </location>
</feature>
<dbReference type="GO" id="GO:0005886">
    <property type="term" value="C:plasma membrane"/>
    <property type="evidence" value="ECO:0007669"/>
    <property type="project" value="UniProtKB-SubCell"/>
</dbReference>
<feature type="domain" description="Acyltransferase 3" evidence="8">
    <location>
        <begin position="7"/>
        <end position="347"/>
    </location>
</feature>
<evidence type="ECO:0000256" key="4">
    <source>
        <dbReference type="ARBA" id="ARBA00022692"/>
    </source>
</evidence>
<evidence type="ECO:0000256" key="1">
    <source>
        <dbReference type="ARBA" id="ARBA00004651"/>
    </source>
</evidence>
<proteinExistence type="inferred from homology"/>
<dbReference type="GO" id="GO:0009246">
    <property type="term" value="P:enterobacterial common antigen biosynthetic process"/>
    <property type="evidence" value="ECO:0007669"/>
    <property type="project" value="TreeGrafter"/>
</dbReference>
<dbReference type="Pfam" id="PF01757">
    <property type="entry name" value="Acyl_transf_3"/>
    <property type="match status" value="1"/>
</dbReference>
<feature type="transmembrane region" description="Helical" evidence="7">
    <location>
        <begin position="52"/>
        <end position="70"/>
    </location>
</feature>
<accession>A0A166S1X4</accession>
<evidence type="ECO:0000259" key="8">
    <source>
        <dbReference type="Pfam" id="PF01757"/>
    </source>
</evidence>
<feature type="transmembrane region" description="Helical" evidence="7">
    <location>
        <begin position="121"/>
        <end position="144"/>
    </location>
</feature>
<reference evidence="9 11" key="1">
    <citation type="journal article" date="2015" name="Biotechnol. Bioeng.">
        <title>Genome sequence and phenotypic characterization of Caulobacter segnis.</title>
        <authorList>
            <person name="Patel S."/>
            <person name="Fletcher B."/>
            <person name="Scott D.C."/>
            <person name="Ely B."/>
        </authorList>
    </citation>
    <scope>NUCLEOTIDE SEQUENCE [LARGE SCALE GENOMIC DNA]</scope>
    <source>
        <strain evidence="9 11">PS02</strain>
    </source>
</reference>
<gene>
    <name evidence="10" type="ORF">CLCOS_36690</name>
    <name evidence="9" type="ORF">WX73_01648</name>
</gene>
<evidence type="ECO:0000256" key="6">
    <source>
        <dbReference type="ARBA" id="ARBA00023136"/>
    </source>
</evidence>
<keyword evidence="12" id="KW-1185">Reference proteome</keyword>
<dbReference type="InterPro" id="IPR002656">
    <property type="entry name" value="Acyl_transf_3_dom"/>
</dbReference>
<keyword evidence="5 7" id="KW-1133">Transmembrane helix</keyword>
<feature type="transmembrane region" description="Helical" evidence="7">
    <location>
        <begin position="332"/>
        <end position="356"/>
    </location>
</feature>
<evidence type="ECO:0000313" key="12">
    <source>
        <dbReference type="Proteomes" id="UP000093694"/>
    </source>
</evidence>
<feature type="transmembrane region" description="Helical" evidence="7">
    <location>
        <begin position="153"/>
        <end position="170"/>
    </location>
</feature>
<feature type="transmembrane region" description="Helical" evidence="7">
    <location>
        <begin position="82"/>
        <end position="101"/>
    </location>
</feature>
<dbReference type="AlphaFoldDB" id="A0A166S1X4"/>
<dbReference type="PANTHER" id="PTHR40074:SF2">
    <property type="entry name" value="O-ACETYLTRANSFERASE WECH"/>
    <property type="match status" value="1"/>
</dbReference>
<keyword evidence="9" id="KW-0012">Acyltransferase</keyword>
<protein>
    <submittedName>
        <fullName evidence="9">Acyltransferase family protein</fullName>
    </submittedName>
</protein>
<evidence type="ECO:0000313" key="11">
    <source>
        <dbReference type="Proteomes" id="UP000077384"/>
    </source>
</evidence>
<comment type="similarity">
    <text evidence="2">Belongs to the acyltransferase 3 family.</text>
</comment>
<dbReference type="Proteomes" id="UP000093694">
    <property type="component" value="Unassembled WGS sequence"/>
</dbReference>
<name>A0A166S1X4_9CLOT</name>
<dbReference type="EMBL" id="LITQ01000025">
    <property type="protein sequence ID" value="OAA91494.1"/>
    <property type="molecule type" value="Genomic_DNA"/>
</dbReference>
<comment type="caution">
    <text evidence="9">The sequence shown here is derived from an EMBL/GenBank/DDBJ whole genome shotgun (WGS) entry which is preliminary data.</text>
</comment>
<keyword evidence="4 7" id="KW-0812">Transmembrane</keyword>
<keyword evidence="9" id="KW-0808">Transferase</keyword>
<evidence type="ECO:0000256" key="5">
    <source>
        <dbReference type="ARBA" id="ARBA00022989"/>
    </source>
</evidence>
<feature type="transmembrane region" description="Helical" evidence="7">
    <location>
        <begin position="12"/>
        <end position="32"/>
    </location>
</feature>
<evidence type="ECO:0000256" key="2">
    <source>
        <dbReference type="ARBA" id="ARBA00007400"/>
    </source>
</evidence>
<evidence type="ECO:0000256" key="3">
    <source>
        <dbReference type="ARBA" id="ARBA00022475"/>
    </source>
</evidence>
<dbReference type="GO" id="GO:0016413">
    <property type="term" value="F:O-acetyltransferase activity"/>
    <property type="evidence" value="ECO:0007669"/>
    <property type="project" value="TreeGrafter"/>
</dbReference>
<feature type="transmembrane region" description="Helical" evidence="7">
    <location>
        <begin position="290"/>
        <end position="312"/>
    </location>
</feature>
<dbReference type="Proteomes" id="UP000077384">
    <property type="component" value="Unassembled WGS sequence"/>
</dbReference>
<evidence type="ECO:0000256" key="7">
    <source>
        <dbReference type="SAM" id="Phobius"/>
    </source>
</evidence>
<organism evidence="9 11">
    <name type="scientific">Clostridium coskatii</name>
    <dbReference type="NCBI Taxonomy" id="1705578"/>
    <lineage>
        <taxon>Bacteria</taxon>
        <taxon>Bacillati</taxon>
        <taxon>Bacillota</taxon>
        <taxon>Clostridia</taxon>
        <taxon>Eubacteriales</taxon>
        <taxon>Clostridiaceae</taxon>
        <taxon>Clostridium</taxon>
    </lineage>
</organism>
<keyword evidence="6 7" id="KW-0472">Membrane</keyword>
<reference evidence="10 12" key="2">
    <citation type="journal article" date="2016" name="Front. Microbiol.">
        <title>Industrial Acetogenic Biocatalysts: A Comparative Metabolic and Genomic Analysis.</title>
        <authorList>
            <person name="Bengelsdorf F."/>
            <person name="Poehlein A."/>
            <person name="Sonja S."/>
            <person name="Erz C."/>
            <person name="Hummel T."/>
            <person name="Hoffmeister S."/>
            <person name="Daniel R."/>
            <person name="Durre P."/>
        </authorList>
    </citation>
    <scope>NUCLEOTIDE SEQUENCE [LARGE SCALE GENOMIC DNA]</scope>
    <source>
        <strain evidence="10 12">PTA-10522</strain>
    </source>
</reference>
<keyword evidence="3" id="KW-1003">Cell membrane</keyword>
<dbReference type="PATRIC" id="fig|1705578.3.peg.1904"/>
<evidence type="ECO:0000313" key="10">
    <source>
        <dbReference type="EMBL" id="OBR90936.1"/>
    </source>
</evidence>
<feature type="transmembrane region" description="Helical" evidence="7">
    <location>
        <begin position="264"/>
        <end position="283"/>
    </location>
</feature>